<sequence>MTITDGQLKDATLIAIGDEYDISLKDDNVDDEASNEDSNSDIFNITSYGADVVAPERSAIFTG</sequence>
<dbReference type="AlphaFoldDB" id="A0A841M0S8"/>
<evidence type="ECO:0000313" key="2">
    <source>
        <dbReference type="Proteomes" id="UP000555393"/>
    </source>
</evidence>
<evidence type="ECO:0000313" key="1">
    <source>
        <dbReference type="EMBL" id="MBB6262357.1"/>
    </source>
</evidence>
<protein>
    <submittedName>
        <fullName evidence="1">Uncharacterized protein</fullName>
    </submittedName>
</protein>
<keyword evidence="2" id="KW-1185">Reference proteome</keyword>
<accession>A0A841M0S8</accession>
<comment type="caution">
    <text evidence="1">The sequence shown here is derived from an EMBL/GenBank/DDBJ whole genome shotgun (WGS) entry which is preliminary data.</text>
</comment>
<proteinExistence type="predicted"/>
<dbReference type="EMBL" id="JACIIU010000025">
    <property type="protein sequence ID" value="MBB6262357.1"/>
    <property type="molecule type" value="Genomic_DNA"/>
</dbReference>
<dbReference type="Proteomes" id="UP000555393">
    <property type="component" value="Unassembled WGS sequence"/>
</dbReference>
<dbReference type="RefSeq" id="WP_184224549.1">
    <property type="nucleotide sequence ID" value="NZ_JACIIU010000025.1"/>
</dbReference>
<reference evidence="1 2" key="1">
    <citation type="submission" date="2020-08" db="EMBL/GenBank/DDBJ databases">
        <title>Genomic Encyclopedia of Type Strains, Phase IV (KMG-IV): sequencing the most valuable type-strain genomes for metagenomic binning, comparative biology and taxonomic classification.</title>
        <authorList>
            <person name="Goeker M."/>
        </authorList>
    </citation>
    <scope>NUCLEOTIDE SEQUENCE [LARGE SCALE GENOMIC DNA]</scope>
    <source>
        <strain evidence="1 2">DSM 22336</strain>
    </source>
</reference>
<organism evidence="1 2">
    <name type="scientific">Paenochrobactrum gallinarii</name>
    <dbReference type="NCBI Taxonomy" id="643673"/>
    <lineage>
        <taxon>Bacteria</taxon>
        <taxon>Pseudomonadati</taxon>
        <taxon>Pseudomonadota</taxon>
        <taxon>Alphaproteobacteria</taxon>
        <taxon>Hyphomicrobiales</taxon>
        <taxon>Brucellaceae</taxon>
        <taxon>Paenochrobactrum</taxon>
    </lineage>
</organism>
<name>A0A841M0S8_9HYPH</name>
<gene>
    <name evidence="1" type="ORF">FHS77_002929</name>
</gene>